<dbReference type="Gene3D" id="3.90.550.10">
    <property type="entry name" value="Spore Coat Polysaccharide Biosynthesis Protein SpsA, Chain A"/>
    <property type="match status" value="1"/>
</dbReference>
<dbReference type="InterPro" id="IPR029044">
    <property type="entry name" value="Nucleotide-diphossugar_trans"/>
</dbReference>
<dbReference type="EMBL" id="CP133152">
    <property type="protein sequence ID" value="WVT07886.1"/>
    <property type="molecule type" value="Genomic_DNA"/>
</dbReference>
<evidence type="ECO:0000256" key="2">
    <source>
        <dbReference type="ARBA" id="ARBA00022676"/>
    </source>
</evidence>
<gene>
    <name evidence="5" type="ORF">RB548_27380</name>
</gene>
<dbReference type="Pfam" id="PF00535">
    <property type="entry name" value="Glycos_transf_2"/>
    <property type="match status" value="1"/>
</dbReference>
<geneLocation type="plasmid" evidence="5 6">
    <name>pSchITTGS70d</name>
</geneLocation>
<reference evidence="5" key="1">
    <citation type="submission" date="2023-08" db="EMBL/GenBank/DDBJ databases">
        <title>Complete genome sequence of Sinorhizobium chiapanecum ITTG S70 isolated from Acaciella angustissima nodules in Chiapas-Mexico.</title>
        <authorList>
            <person name="Rincon-Rosales R."/>
            <person name="Rogel M.A."/>
            <person name="Rincon-Medina C.I."/>
            <person name="Guerrero G."/>
            <person name="Manzano-Gomez L.A."/>
            <person name="Lopez-Lopez A."/>
            <person name="Rincon Molina F.A."/>
            <person name="Martinez-Romero E."/>
        </authorList>
    </citation>
    <scope>NUCLEOTIDE SEQUENCE</scope>
    <source>
        <strain evidence="5">ITTG S70</strain>
        <plasmid evidence="5">pSchITTGS70d</plasmid>
    </source>
</reference>
<dbReference type="EC" id="2.4.-.-" evidence="5"/>
<feature type="domain" description="Glycosyltransferase 2-like" evidence="4">
    <location>
        <begin position="17"/>
        <end position="170"/>
    </location>
</feature>
<keyword evidence="5" id="KW-0614">Plasmid</keyword>
<keyword evidence="3 5" id="KW-0808">Transferase</keyword>
<dbReference type="RefSeq" id="WP_331376894.1">
    <property type="nucleotide sequence ID" value="NZ_CP133152.1"/>
</dbReference>
<keyword evidence="2 5" id="KW-0328">Glycosyltransferase</keyword>
<protein>
    <submittedName>
        <fullName evidence="5">Glycosyltransferase family 2 protein</fullName>
        <ecNumber evidence="5">2.4.-.-</ecNumber>
    </submittedName>
</protein>
<accession>A0ABZ2BMZ3</accession>
<evidence type="ECO:0000256" key="3">
    <source>
        <dbReference type="ARBA" id="ARBA00022679"/>
    </source>
</evidence>
<keyword evidence="6" id="KW-1185">Reference proteome</keyword>
<dbReference type="CDD" id="cd00761">
    <property type="entry name" value="Glyco_tranf_GTA_type"/>
    <property type="match status" value="1"/>
</dbReference>
<dbReference type="PANTHER" id="PTHR43179">
    <property type="entry name" value="RHAMNOSYLTRANSFERASE WBBL"/>
    <property type="match status" value="1"/>
</dbReference>
<dbReference type="SUPFAM" id="SSF53448">
    <property type="entry name" value="Nucleotide-diphospho-sugar transferases"/>
    <property type="match status" value="1"/>
</dbReference>
<evidence type="ECO:0000256" key="1">
    <source>
        <dbReference type="ARBA" id="ARBA00006739"/>
    </source>
</evidence>
<name>A0ABZ2BMZ3_9HYPH</name>
<evidence type="ECO:0000313" key="5">
    <source>
        <dbReference type="EMBL" id="WVT07886.1"/>
    </source>
</evidence>
<sequence>MTAATNETSRRPMRIDIAVCTFRRPALVETLRSLAEITVPANAVIRIIVADNDIEPSARPHVEALRPEIPFDVTYVHCPASNISLARNACLDNSAGDFLAFIDDDETASKEWLAALLEAARTTGADAVLGPVRAAYETSAPAWMRRGDFHSTRPVWVGGEIRTGYTCNVLLKLGAPAVTGRRFRLALGKSGGEDTDFFAAMHEAGGTIAFASEAWIHEPVPENRASLSWLSKRRFRSGQTHGRLLAEKSTRSRQPWNLVVASAKSAYCALAAVLCLPSPVHRHRFALRAIMHAGVVSGLLGHEELQQYGATEVTSP</sequence>
<dbReference type="InterPro" id="IPR001173">
    <property type="entry name" value="Glyco_trans_2-like"/>
</dbReference>
<dbReference type="PANTHER" id="PTHR43179:SF12">
    <property type="entry name" value="GALACTOFURANOSYLTRANSFERASE GLFT2"/>
    <property type="match status" value="1"/>
</dbReference>
<dbReference type="GO" id="GO:0016757">
    <property type="term" value="F:glycosyltransferase activity"/>
    <property type="evidence" value="ECO:0007669"/>
    <property type="project" value="UniProtKB-KW"/>
</dbReference>
<organism evidence="5 6">
    <name type="scientific">Sinorhizobium chiapasense</name>
    <dbReference type="NCBI Taxonomy" id="501572"/>
    <lineage>
        <taxon>Bacteria</taxon>
        <taxon>Pseudomonadati</taxon>
        <taxon>Pseudomonadota</taxon>
        <taxon>Alphaproteobacteria</taxon>
        <taxon>Hyphomicrobiales</taxon>
        <taxon>Rhizobiaceae</taxon>
        <taxon>Sinorhizobium/Ensifer group</taxon>
        <taxon>Sinorhizobium</taxon>
    </lineage>
</organism>
<proteinExistence type="inferred from homology"/>
<evidence type="ECO:0000313" key="6">
    <source>
        <dbReference type="Proteomes" id="UP001432360"/>
    </source>
</evidence>
<comment type="similarity">
    <text evidence="1">Belongs to the glycosyltransferase 2 family.</text>
</comment>
<dbReference type="Proteomes" id="UP001432360">
    <property type="component" value="Plasmid pSchITTGS70d"/>
</dbReference>
<evidence type="ECO:0000259" key="4">
    <source>
        <dbReference type="Pfam" id="PF00535"/>
    </source>
</evidence>